<dbReference type="Pfam" id="PF12838">
    <property type="entry name" value="Fer4_7"/>
    <property type="match status" value="1"/>
</dbReference>
<evidence type="ECO:0000313" key="2">
    <source>
        <dbReference type="EMBL" id="KIX12500.1"/>
    </source>
</evidence>
<dbReference type="EMBL" id="AZAC01000030">
    <property type="protein sequence ID" value="KIX12500.1"/>
    <property type="molecule type" value="Genomic_DNA"/>
</dbReference>
<proteinExistence type="predicted"/>
<comment type="caution">
    <text evidence="2">The sequence shown here is derived from an EMBL/GenBank/DDBJ whole genome shotgun (WGS) entry which is preliminary data.</text>
</comment>
<dbReference type="InParanoid" id="A0A0D2JSS6"/>
<dbReference type="AlphaFoldDB" id="A0A0D2JSS6"/>
<protein>
    <recommendedName>
        <fullName evidence="1">4Fe-4S ferredoxin-type domain-containing protein</fullName>
    </recommendedName>
</protein>
<gene>
    <name evidence="2" type="ORF">X474_18750</name>
</gene>
<accession>A0A0D2JSS6</accession>
<evidence type="ECO:0000259" key="1">
    <source>
        <dbReference type="PROSITE" id="PS51379"/>
    </source>
</evidence>
<feature type="domain" description="4Fe-4S ferredoxin-type" evidence="1">
    <location>
        <begin position="21"/>
        <end position="50"/>
    </location>
</feature>
<dbReference type="Gene3D" id="3.30.70.20">
    <property type="match status" value="1"/>
</dbReference>
<dbReference type="RefSeq" id="WP_052515331.1">
    <property type="nucleotide sequence ID" value="NZ_AZAC01000030.1"/>
</dbReference>
<dbReference type="SUPFAM" id="SSF54862">
    <property type="entry name" value="4Fe-4S ferredoxins"/>
    <property type="match status" value="1"/>
</dbReference>
<dbReference type="PROSITE" id="PS51379">
    <property type="entry name" value="4FE4S_FER_2"/>
    <property type="match status" value="2"/>
</dbReference>
<sequence length="116" mass="13144">MIEQKKYTECCPSAGMNRRDWLPVIDLGHCKACGACVEACLQGVLQLRRIDSADFERLGWLTRKKIQRHDMLIAFVVHESDCQCCGRCLAACRKRAIKKHPATCAHIRFSPLIKGD</sequence>
<dbReference type="STRING" id="1429043.X474_18750"/>
<dbReference type="InterPro" id="IPR017896">
    <property type="entry name" value="4Fe4S_Fe-S-bd"/>
</dbReference>
<dbReference type="OrthoDB" id="9810782at2"/>
<reference evidence="2 3" key="1">
    <citation type="submission" date="2013-11" db="EMBL/GenBank/DDBJ databases">
        <title>Metagenomic analysis of a methanogenic consortium involved in long chain n-alkane degradation.</title>
        <authorList>
            <person name="Davidova I.A."/>
            <person name="Callaghan A.V."/>
            <person name="Wawrik B."/>
            <person name="Pruitt S."/>
            <person name="Marks C."/>
            <person name="Duncan K.E."/>
            <person name="Suflita J.M."/>
        </authorList>
    </citation>
    <scope>NUCLEOTIDE SEQUENCE [LARGE SCALE GENOMIC DNA]</scope>
    <source>
        <strain evidence="2 3">SPR</strain>
    </source>
</reference>
<feature type="domain" description="4Fe-4S ferredoxin-type" evidence="1">
    <location>
        <begin position="73"/>
        <end position="102"/>
    </location>
</feature>
<dbReference type="Proteomes" id="UP000032233">
    <property type="component" value="Unassembled WGS sequence"/>
</dbReference>
<organism evidence="2 3">
    <name type="scientific">Dethiosulfatarculus sandiegensis</name>
    <dbReference type="NCBI Taxonomy" id="1429043"/>
    <lineage>
        <taxon>Bacteria</taxon>
        <taxon>Pseudomonadati</taxon>
        <taxon>Thermodesulfobacteriota</taxon>
        <taxon>Desulfarculia</taxon>
        <taxon>Desulfarculales</taxon>
        <taxon>Desulfarculaceae</taxon>
        <taxon>Dethiosulfatarculus</taxon>
    </lineage>
</organism>
<keyword evidence="3" id="KW-1185">Reference proteome</keyword>
<evidence type="ECO:0000313" key="3">
    <source>
        <dbReference type="Proteomes" id="UP000032233"/>
    </source>
</evidence>
<name>A0A0D2JSS6_9BACT</name>